<reference evidence="2" key="1">
    <citation type="submission" date="2014-09" db="EMBL/GenBank/DDBJ databases">
        <authorList>
            <person name="Magalhaes I.L.F."/>
            <person name="Oliveira U."/>
            <person name="Santos F.R."/>
            <person name="Vidigal T.H.D.A."/>
            <person name="Brescovit A.D."/>
            <person name="Santos A.J."/>
        </authorList>
    </citation>
    <scope>NUCLEOTIDE SEQUENCE</scope>
    <source>
        <tissue evidence="2">Shoot tissue taken approximately 20 cm above the soil surface</tissue>
    </source>
</reference>
<accession>A0A0A9CUP8</accession>
<evidence type="ECO:0000256" key="1">
    <source>
        <dbReference type="SAM" id="MobiDB-lite"/>
    </source>
</evidence>
<feature type="compositionally biased region" description="Basic and acidic residues" evidence="1">
    <location>
        <begin position="89"/>
        <end position="101"/>
    </location>
</feature>
<dbReference type="AlphaFoldDB" id="A0A0A9CUP8"/>
<feature type="region of interest" description="Disordered" evidence="1">
    <location>
        <begin position="1"/>
        <end position="24"/>
    </location>
</feature>
<dbReference type="EMBL" id="GBRH01219762">
    <property type="protein sequence ID" value="JAD78133.1"/>
    <property type="molecule type" value="Transcribed_RNA"/>
</dbReference>
<reference evidence="2" key="2">
    <citation type="journal article" date="2015" name="Data Brief">
        <title>Shoot transcriptome of the giant reed, Arundo donax.</title>
        <authorList>
            <person name="Barrero R.A."/>
            <person name="Guerrero F.D."/>
            <person name="Moolhuijzen P."/>
            <person name="Goolsby J.A."/>
            <person name="Tidwell J."/>
            <person name="Bellgard S.E."/>
            <person name="Bellgard M.I."/>
        </authorList>
    </citation>
    <scope>NUCLEOTIDE SEQUENCE</scope>
    <source>
        <tissue evidence="2">Shoot tissue taken approximately 20 cm above the soil surface</tissue>
    </source>
</reference>
<feature type="region of interest" description="Disordered" evidence="1">
    <location>
        <begin position="67"/>
        <end position="157"/>
    </location>
</feature>
<evidence type="ECO:0000313" key="2">
    <source>
        <dbReference type="EMBL" id="JAD78133.1"/>
    </source>
</evidence>
<sequence length="157" mass="15656">MVAGEAGSVRAGVAVEDADDGAEGRGGLEAALVLEHLVRLGDGDGDVARVAAREIAPPEEAVAALRVGGGVPRCGGGGAGGRRGGPDPAARREEPEERAQHDPATSPIGASPRRRRKAGRAGGGGGGGGGGTRAWFGGRAMGRRVPEEVAISRVREE</sequence>
<proteinExistence type="predicted"/>
<organism evidence="2">
    <name type="scientific">Arundo donax</name>
    <name type="common">Giant reed</name>
    <name type="synonym">Donax arundinaceus</name>
    <dbReference type="NCBI Taxonomy" id="35708"/>
    <lineage>
        <taxon>Eukaryota</taxon>
        <taxon>Viridiplantae</taxon>
        <taxon>Streptophyta</taxon>
        <taxon>Embryophyta</taxon>
        <taxon>Tracheophyta</taxon>
        <taxon>Spermatophyta</taxon>
        <taxon>Magnoliopsida</taxon>
        <taxon>Liliopsida</taxon>
        <taxon>Poales</taxon>
        <taxon>Poaceae</taxon>
        <taxon>PACMAD clade</taxon>
        <taxon>Arundinoideae</taxon>
        <taxon>Arundineae</taxon>
        <taxon>Arundo</taxon>
    </lineage>
</organism>
<feature type="compositionally biased region" description="Gly residues" evidence="1">
    <location>
        <begin position="120"/>
        <end position="132"/>
    </location>
</feature>
<protein>
    <submittedName>
        <fullName evidence="2">Uncharacterized protein</fullName>
    </submittedName>
</protein>
<feature type="compositionally biased region" description="Gly residues" evidence="1">
    <location>
        <begin position="67"/>
        <end position="83"/>
    </location>
</feature>
<name>A0A0A9CUP8_ARUDO</name>